<evidence type="ECO:0000313" key="2">
    <source>
        <dbReference type="Proteomes" id="UP000461730"/>
    </source>
</evidence>
<reference evidence="1 2" key="1">
    <citation type="submission" date="2019-12" db="EMBL/GenBank/DDBJ databases">
        <title>Chitinophaga sp. strain ysch24 (GDMCC 1.1355), whole genome shotgun sequence.</title>
        <authorList>
            <person name="Zhang X."/>
        </authorList>
    </citation>
    <scope>NUCLEOTIDE SEQUENCE [LARGE SCALE GENOMIC DNA]</scope>
    <source>
        <strain evidence="2">ysch24</strain>
    </source>
</reference>
<organism evidence="1 2">
    <name type="scientific">Chitinophaga tropicalis</name>
    <dbReference type="NCBI Taxonomy" id="2683588"/>
    <lineage>
        <taxon>Bacteria</taxon>
        <taxon>Pseudomonadati</taxon>
        <taxon>Bacteroidota</taxon>
        <taxon>Chitinophagia</taxon>
        <taxon>Chitinophagales</taxon>
        <taxon>Chitinophagaceae</taxon>
        <taxon>Chitinophaga</taxon>
    </lineage>
</organism>
<sequence length="33" mass="3797">MFISSIKIPDACLPFGISCLKTIDMFRELEETF</sequence>
<evidence type="ECO:0000313" key="1">
    <source>
        <dbReference type="EMBL" id="MVT12288.1"/>
    </source>
</evidence>
<protein>
    <submittedName>
        <fullName evidence="1">DUF4411 family protein</fullName>
    </submittedName>
</protein>
<accession>A0A7K1UDD4</accession>
<dbReference type="AlphaFoldDB" id="A0A7K1UDD4"/>
<name>A0A7K1UDD4_9BACT</name>
<proteinExistence type="predicted"/>
<dbReference type="InterPro" id="IPR016541">
    <property type="entry name" value="UCP008505"/>
</dbReference>
<dbReference type="Pfam" id="PF14367">
    <property type="entry name" value="DUF4411"/>
    <property type="match status" value="1"/>
</dbReference>
<gene>
    <name evidence="1" type="ORF">GO493_28795</name>
</gene>
<dbReference type="EMBL" id="WRXN01000022">
    <property type="protein sequence ID" value="MVT12288.1"/>
    <property type="molecule type" value="Genomic_DNA"/>
</dbReference>
<keyword evidence="2" id="KW-1185">Reference proteome</keyword>
<comment type="caution">
    <text evidence="1">The sequence shown here is derived from an EMBL/GenBank/DDBJ whole genome shotgun (WGS) entry which is preliminary data.</text>
</comment>
<dbReference type="Proteomes" id="UP000461730">
    <property type="component" value="Unassembled WGS sequence"/>
</dbReference>